<dbReference type="InterPro" id="IPR025384">
    <property type="entry name" value="DUF4298"/>
</dbReference>
<dbReference type="Pfam" id="PF14131">
    <property type="entry name" value="DUF4298"/>
    <property type="match status" value="1"/>
</dbReference>
<accession>A0A239SVK4</accession>
<dbReference type="AlphaFoldDB" id="A0A239SVK4"/>
<name>A0A239SVK4_9STRE</name>
<evidence type="ECO:0008006" key="3">
    <source>
        <dbReference type="Google" id="ProtNLM"/>
    </source>
</evidence>
<dbReference type="Proteomes" id="UP000215185">
    <property type="component" value="Chromosome 1"/>
</dbReference>
<organism evidence="1 2">
    <name type="scientific">Streptococcus merionis</name>
    <dbReference type="NCBI Taxonomy" id="400065"/>
    <lineage>
        <taxon>Bacteria</taxon>
        <taxon>Bacillati</taxon>
        <taxon>Bacillota</taxon>
        <taxon>Bacilli</taxon>
        <taxon>Lactobacillales</taxon>
        <taxon>Streptococcaceae</taxon>
        <taxon>Streptococcus</taxon>
    </lineage>
</organism>
<sequence length="98" mass="11380">MEQWKRIKEMGEHYNVSLAQLDEMKAQLHLLKASKNSYNTLLDYYDQDWMADYDASNLPNFPAEANHAILSEDSIYNLIGDYRSLAIEMIEAGLSYLK</sequence>
<gene>
    <name evidence="1" type="ORF">SAMEA4412692_01523</name>
</gene>
<evidence type="ECO:0000313" key="2">
    <source>
        <dbReference type="Proteomes" id="UP000215185"/>
    </source>
</evidence>
<reference evidence="1 2" key="1">
    <citation type="submission" date="2017-06" db="EMBL/GenBank/DDBJ databases">
        <authorList>
            <consortium name="Pathogen Informatics"/>
        </authorList>
    </citation>
    <scope>NUCLEOTIDE SEQUENCE [LARGE SCALE GENOMIC DNA]</scope>
    <source>
        <strain evidence="1 2">NCTC13788</strain>
    </source>
</reference>
<dbReference type="RefSeq" id="WP_018373362.1">
    <property type="nucleotide sequence ID" value="NZ_LT906439.1"/>
</dbReference>
<dbReference type="EMBL" id="LT906439">
    <property type="protein sequence ID" value="SNU89500.1"/>
    <property type="molecule type" value="Genomic_DNA"/>
</dbReference>
<dbReference type="OrthoDB" id="80787at2"/>
<evidence type="ECO:0000313" key="1">
    <source>
        <dbReference type="EMBL" id="SNU89500.1"/>
    </source>
</evidence>
<proteinExistence type="predicted"/>
<dbReference type="STRING" id="1123308.GCA_000380085_00794"/>
<protein>
    <recommendedName>
        <fullName evidence="3">DUF4298 domain-containing protein</fullName>
    </recommendedName>
</protein>
<keyword evidence="2" id="KW-1185">Reference proteome</keyword>
<dbReference type="KEGG" id="smen:SAMEA4412692_1523"/>